<evidence type="ECO:0000256" key="1">
    <source>
        <dbReference type="ARBA" id="ARBA00022649"/>
    </source>
</evidence>
<protein>
    <submittedName>
        <fullName evidence="2">mRNA interferase YafQ</fullName>
        <ecNumber evidence="2">3.1.-.-</ecNumber>
    </submittedName>
</protein>
<dbReference type="EC" id="3.1.-.-" evidence="2"/>
<dbReference type="Pfam" id="PF15738">
    <property type="entry name" value="YafQ_toxin"/>
    <property type="match status" value="1"/>
</dbReference>
<dbReference type="PANTHER" id="PTHR40588">
    <property type="entry name" value="MRNA INTERFERASE TOXIN YAFQ"/>
    <property type="match status" value="1"/>
</dbReference>
<dbReference type="InterPro" id="IPR007712">
    <property type="entry name" value="RelE/ParE_toxin"/>
</dbReference>
<evidence type="ECO:0000313" key="2">
    <source>
        <dbReference type="EMBL" id="VTU06334.1"/>
    </source>
</evidence>
<dbReference type="Proteomes" id="UP000308167">
    <property type="component" value="Unassembled WGS sequence"/>
</dbReference>
<reference evidence="2 3" key="1">
    <citation type="submission" date="2019-05" db="EMBL/GenBank/DDBJ databases">
        <authorList>
            <consortium name="Pathogen Informatics"/>
        </authorList>
    </citation>
    <scope>NUCLEOTIDE SEQUENCE [LARGE SCALE GENOMIC DNA]</scope>
    <source>
        <strain evidence="2 3">NM319</strain>
    </source>
</reference>
<sequence length="90" mass="10299">MIVQSSKAYKRDLKKLASSPEFLTSIEYIEVMYHLLNGMALPAKYLDHALSGEWQGFRDCHIKNDLVLIYKVEGDVLQLARLNTHSEVFG</sequence>
<dbReference type="InterPro" id="IPR004386">
    <property type="entry name" value="Toxin_YafQ-like"/>
</dbReference>
<dbReference type="PIRSF" id="PIRSF006156">
    <property type="entry name" value="YafQ"/>
    <property type="match status" value="1"/>
</dbReference>
<dbReference type="NCBIfam" id="TIGR02385">
    <property type="entry name" value="RelE_StbE"/>
    <property type="match status" value="1"/>
</dbReference>
<dbReference type="GeneID" id="86154735"/>
<dbReference type="EMBL" id="CABFKI010000002">
    <property type="protein sequence ID" value="VTU06334.1"/>
    <property type="molecule type" value="Genomic_DNA"/>
</dbReference>
<dbReference type="GO" id="GO:0016787">
    <property type="term" value="F:hydrolase activity"/>
    <property type="evidence" value="ECO:0007669"/>
    <property type="project" value="UniProtKB-KW"/>
</dbReference>
<evidence type="ECO:0000313" key="3">
    <source>
        <dbReference type="Proteomes" id="UP000308167"/>
    </source>
</evidence>
<name>A0ABY6THD5_9PAST</name>
<comment type="caution">
    <text evidence="2">The sequence shown here is derived from an EMBL/GenBank/DDBJ whole genome shotgun (WGS) entry which is preliminary data.</text>
</comment>
<dbReference type="SUPFAM" id="SSF143011">
    <property type="entry name" value="RelE-like"/>
    <property type="match status" value="1"/>
</dbReference>
<keyword evidence="2" id="KW-0378">Hydrolase</keyword>
<accession>A0ABY6THD5</accession>
<keyword evidence="1" id="KW-1277">Toxin-antitoxin system</keyword>
<dbReference type="RefSeq" id="WP_135709198.1">
    <property type="nucleotide sequence ID" value="NZ_CABFKI010000002.1"/>
</dbReference>
<organism evidence="2 3">
    <name type="scientific">Actinobacillus porcinus</name>
    <dbReference type="NCBI Taxonomy" id="51048"/>
    <lineage>
        <taxon>Bacteria</taxon>
        <taxon>Pseudomonadati</taxon>
        <taxon>Pseudomonadota</taxon>
        <taxon>Gammaproteobacteria</taxon>
        <taxon>Pasteurellales</taxon>
        <taxon>Pasteurellaceae</taxon>
        <taxon>Actinobacillus</taxon>
    </lineage>
</organism>
<dbReference type="PANTHER" id="PTHR40588:SF1">
    <property type="entry name" value="MRNA INTERFERASE TOXIN YAFQ"/>
    <property type="match status" value="1"/>
</dbReference>
<keyword evidence="3" id="KW-1185">Reference proteome</keyword>
<gene>
    <name evidence="2" type="primary">yafQ_1</name>
    <name evidence="2" type="ORF">SAMEA1410922_00329</name>
</gene>
<proteinExistence type="predicted"/>
<dbReference type="InterPro" id="IPR035093">
    <property type="entry name" value="RelE/ParE_toxin_dom_sf"/>
</dbReference>
<dbReference type="Gene3D" id="3.30.2310.20">
    <property type="entry name" value="RelE-like"/>
    <property type="match status" value="1"/>
</dbReference>